<keyword evidence="1 3" id="KW-0378">Hydrolase</keyword>
<evidence type="ECO:0000256" key="1">
    <source>
        <dbReference type="ARBA" id="ARBA00022801"/>
    </source>
</evidence>
<dbReference type="AlphaFoldDB" id="A0A9D1E985"/>
<organism evidence="3 4">
    <name type="scientific">Candidatus Pullilachnospira gallistercoris</name>
    <dbReference type="NCBI Taxonomy" id="2840911"/>
    <lineage>
        <taxon>Bacteria</taxon>
        <taxon>Bacillati</taxon>
        <taxon>Bacillota</taxon>
        <taxon>Clostridia</taxon>
        <taxon>Lachnospirales</taxon>
        <taxon>Lachnospiraceae</taxon>
        <taxon>Lachnospiraceae incertae sedis</taxon>
        <taxon>Candidatus Pullilachnospira</taxon>
    </lineage>
</organism>
<dbReference type="InterPro" id="IPR050300">
    <property type="entry name" value="GDXG_lipolytic_enzyme"/>
</dbReference>
<comment type="caution">
    <text evidence="3">The sequence shown here is derived from an EMBL/GenBank/DDBJ whole genome shotgun (WGS) entry which is preliminary data.</text>
</comment>
<feature type="domain" description="BD-FAE-like" evidence="2">
    <location>
        <begin position="47"/>
        <end position="236"/>
    </location>
</feature>
<evidence type="ECO:0000259" key="2">
    <source>
        <dbReference type="Pfam" id="PF20434"/>
    </source>
</evidence>
<dbReference type="Proteomes" id="UP000823912">
    <property type="component" value="Unassembled WGS sequence"/>
</dbReference>
<sequence length="301" mass="34542">MSFTGFMFRQLAGKGDAKRDANLKEPADVTAEKNINYARNQDSWNLLDIYYPRGTKEKLPVIVSVHGGGYVYGTKEVYKFYGMYLAQQGFVFVNFNYHLAPKAKFPTQLSELNRVLEWMTEQADAYFMDLNNVFLVGDSAGAQMASQYGAIWSNPEYAKLFPFTVPSQIHIRALGLNCGMYEIGLPKPGEKQEGAASMTKSLMRDYLGKDTGRYGKMLDVKEFITEKYPPAYIMTAYYDFLKEKAEPMYEFLKSKGVDAEWKCYGSEETKYMQHVCHVNMNLEEAKQINNDECAFFRKHMN</sequence>
<reference evidence="3" key="1">
    <citation type="submission" date="2020-10" db="EMBL/GenBank/DDBJ databases">
        <authorList>
            <person name="Gilroy R."/>
        </authorList>
    </citation>
    <scope>NUCLEOTIDE SEQUENCE</scope>
    <source>
        <strain evidence="3">ChiSjej5B23-6657</strain>
    </source>
</reference>
<protein>
    <submittedName>
        <fullName evidence="3">Alpha/beta hydrolase</fullName>
    </submittedName>
</protein>
<dbReference type="EMBL" id="DVHM01000090">
    <property type="protein sequence ID" value="HIR70734.1"/>
    <property type="molecule type" value="Genomic_DNA"/>
</dbReference>
<dbReference type="InterPro" id="IPR029058">
    <property type="entry name" value="AB_hydrolase_fold"/>
</dbReference>
<gene>
    <name evidence="3" type="ORF">IAA55_05595</name>
</gene>
<name>A0A9D1E985_9FIRM</name>
<proteinExistence type="predicted"/>
<accession>A0A9D1E985</accession>
<evidence type="ECO:0000313" key="3">
    <source>
        <dbReference type="EMBL" id="HIR70734.1"/>
    </source>
</evidence>
<dbReference type="Pfam" id="PF20434">
    <property type="entry name" value="BD-FAE"/>
    <property type="match status" value="1"/>
</dbReference>
<reference evidence="3" key="2">
    <citation type="journal article" date="2021" name="PeerJ">
        <title>Extensive microbial diversity within the chicken gut microbiome revealed by metagenomics and culture.</title>
        <authorList>
            <person name="Gilroy R."/>
            <person name="Ravi A."/>
            <person name="Getino M."/>
            <person name="Pursley I."/>
            <person name="Horton D.L."/>
            <person name="Alikhan N.F."/>
            <person name="Baker D."/>
            <person name="Gharbi K."/>
            <person name="Hall N."/>
            <person name="Watson M."/>
            <person name="Adriaenssens E.M."/>
            <person name="Foster-Nyarko E."/>
            <person name="Jarju S."/>
            <person name="Secka A."/>
            <person name="Antonio M."/>
            <person name="Oren A."/>
            <person name="Chaudhuri R.R."/>
            <person name="La Ragione R."/>
            <person name="Hildebrand F."/>
            <person name="Pallen M.J."/>
        </authorList>
    </citation>
    <scope>NUCLEOTIDE SEQUENCE</scope>
    <source>
        <strain evidence="3">ChiSjej5B23-6657</strain>
    </source>
</reference>
<evidence type="ECO:0000313" key="4">
    <source>
        <dbReference type="Proteomes" id="UP000823912"/>
    </source>
</evidence>
<dbReference type="PANTHER" id="PTHR48081">
    <property type="entry name" value="AB HYDROLASE SUPERFAMILY PROTEIN C4A8.06C"/>
    <property type="match status" value="1"/>
</dbReference>
<dbReference type="Gene3D" id="3.40.50.1820">
    <property type="entry name" value="alpha/beta hydrolase"/>
    <property type="match status" value="1"/>
</dbReference>
<dbReference type="InterPro" id="IPR049492">
    <property type="entry name" value="BD-FAE-like_dom"/>
</dbReference>
<dbReference type="SUPFAM" id="SSF53474">
    <property type="entry name" value="alpha/beta-Hydrolases"/>
    <property type="match status" value="1"/>
</dbReference>
<dbReference type="GO" id="GO:0016787">
    <property type="term" value="F:hydrolase activity"/>
    <property type="evidence" value="ECO:0007669"/>
    <property type="project" value="UniProtKB-KW"/>
</dbReference>